<dbReference type="SUPFAM" id="SSF46894">
    <property type="entry name" value="C-terminal effector domain of the bipartite response regulators"/>
    <property type="match status" value="1"/>
</dbReference>
<keyword evidence="3" id="KW-0804">Transcription</keyword>
<dbReference type="RefSeq" id="WP_123929642.1">
    <property type="nucleotide sequence ID" value="NZ_JBPSDP010000007.1"/>
</dbReference>
<dbReference type="EMBL" id="RKMH01000008">
    <property type="protein sequence ID" value="RPA59857.1"/>
    <property type="molecule type" value="Genomic_DNA"/>
</dbReference>
<reference evidence="5 6" key="1">
    <citation type="submission" date="2018-11" db="EMBL/GenBank/DDBJ databases">
        <title>Draft genome sequence of Gordonia sp. RS15-1S isolated from rice stems.</title>
        <authorList>
            <person name="Muangham S."/>
        </authorList>
    </citation>
    <scope>NUCLEOTIDE SEQUENCE [LARGE SCALE GENOMIC DNA]</scope>
    <source>
        <strain evidence="5 6">RS15-1S</strain>
    </source>
</reference>
<dbReference type="PROSITE" id="PS50043">
    <property type="entry name" value="HTH_LUXR_2"/>
    <property type="match status" value="1"/>
</dbReference>
<dbReference type="GO" id="GO:0006355">
    <property type="term" value="P:regulation of DNA-templated transcription"/>
    <property type="evidence" value="ECO:0007669"/>
    <property type="project" value="InterPro"/>
</dbReference>
<keyword evidence="1" id="KW-0805">Transcription regulation</keyword>
<proteinExistence type="predicted"/>
<dbReference type="Gene3D" id="1.25.40.10">
    <property type="entry name" value="Tetratricopeptide repeat domain"/>
    <property type="match status" value="1"/>
</dbReference>
<keyword evidence="6" id="KW-1185">Reference proteome</keyword>
<organism evidence="5 6">
    <name type="scientific">Gordonia oryzae</name>
    <dbReference type="NCBI Taxonomy" id="2487349"/>
    <lineage>
        <taxon>Bacteria</taxon>
        <taxon>Bacillati</taxon>
        <taxon>Actinomycetota</taxon>
        <taxon>Actinomycetes</taxon>
        <taxon>Mycobacteriales</taxon>
        <taxon>Gordoniaceae</taxon>
        <taxon>Gordonia</taxon>
    </lineage>
</organism>
<dbReference type="SMART" id="SM00421">
    <property type="entry name" value="HTH_LUXR"/>
    <property type="match status" value="1"/>
</dbReference>
<dbReference type="PRINTS" id="PR00038">
    <property type="entry name" value="HTHLUXR"/>
</dbReference>
<dbReference type="InterPro" id="IPR016032">
    <property type="entry name" value="Sig_transdc_resp-reg_C-effctor"/>
</dbReference>
<evidence type="ECO:0000256" key="3">
    <source>
        <dbReference type="ARBA" id="ARBA00023163"/>
    </source>
</evidence>
<keyword evidence="2" id="KW-0238">DNA-binding</keyword>
<dbReference type="CDD" id="cd06170">
    <property type="entry name" value="LuxR_C_like"/>
    <property type="match status" value="1"/>
</dbReference>
<dbReference type="PANTHER" id="PTHR43214:SF24">
    <property type="entry name" value="TRANSCRIPTIONAL REGULATORY PROTEIN NARL-RELATED"/>
    <property type="match status" value="1"/>
</dbReference>
<gene>
    <name evidence="5" type="ORF">EF294_11385</name>
</gene>
<dbReference type="InterPro" id="IPR036388">
    <property type="entry name" value="WH-like_DNA-bd_sf"/>
</dbReference>
<accession>A0A3N4GEP3</accession>
<dbReference type="InterPro" id="IPR039420">
    <property type="entry name" value="WalR-like"/>
</dbReference>
<dbReference type="PROSITE" id="PS00622">
    <property type="entry name" value="HTH_LUXR_1"/>
    <property type="match status" value="1"/>
</dbReference>
<dbReference type="Proteomes" id="UP000267536">
    <property type="component" value="Unassembled WGS sequence"/>
</dbReference>
<dbReference type="SUPFAM" id="SSF48452">
    <property type="entry name" value="TPR-like"/>
    <property type="match status" value="2"/>
</dbReference>
<dbReference type="Gene3D" id="1.10.10.10">
    <property type="entry name" value="Winged helix-like DNA-binding domain superfamily/Winged helix DNA-binding domain"/>
    <property type="match status" value="1"/>
</dbReference>
<comment type="caution">
    <text evidence="5">The sequence shown here is derived from an EMBL/GenBank/DDBJ whole genome shotgun (WGS) entry which is preliminary data.</text>
</comment>
<dbReference type="InterPro" id="IPR000792">
    <property type="entry name" value="Tscrpt_reg_LuxR_C"/>
</dbReference>
<dbReference type="SUPFAM" id="SSF52540">
    <property type="entry name" value="P-loop containing nucleoside triphosphate hydrolases"/>
    <property type="match status" value="1"/>
</dbReference>
<dbReference type="InterPro" id="IPR011990">
    <property type="entry name" value="TPR-like_helical_dom_sf"/>
</dbReference>
<sequence length="840" mass="90451">MIIEAGCIGRDREVGEILERAAHLTHTSYLLITGAAGIGKSTLLRHVAQLAAQQHLSIRPIDDADKLGAAELAKVIGEMHEAHLVLLTATHDTPALMSLLPDVMPLAGLDRDAVAALATARARAVHPTVVDTLTHHTGGNPRDVLSLLNELPGRTWSQVGIALPAPEYIVSSVGEKLDACPPPARLLIEALCILHENESLGVAIELANVIDPLSALDDALRTGLVQAPAALVPADAHARIAGPLVRAAVLQVMGILRVGQMHRRAADLVTDPVHKLHHRVAATPVPDAALADELDALAQARATDGEWAAAADLYRQAGRLTSDRLRSDQRTTLSVDALLAAGDCVSAASYVPIVESLRETALRNATLAYLAILRGRSAEAHLRLERAWGIVSFEREPDVAALIAQRFVLHELVRCRGDELVDWADRAIEMAGDNSPAGIEAAVIRGLGQAWSGDTAGAVASYTDLAERVRFGPQAQRVSMGRGWLELGVDDIGSARSHLETAVSMAALGGSNRISLWSLAWLARVEFLTGDWDTALVTVQRGRELADRSGIELVTPLLNWTAAQIHSLRGDWSSAHEAAEDAAAPAGDYEIMRIPMLLTQAQLAEAAADYGKVIRTLEPLRQMAKDTPALVEPGWWPWVDVFANALVVDGRLNEADALLAPFEERTAARGHRSTAARLGYARARLLGSTGDIHGARRTFERSLELLEGLPLRYDLARVNFAYGQTLRRAGKRRAADTIMATAREIYHSLGATTYVERCDRELKAGGVHTGHSGTSHRAERDVTDLTPQEEAVATLVARGLSNREVAAELYISPKTVQYHLTRIYAKLGLRSRSELAASRS</sequence>
<dbReference type="OrthoDB" id="134933at2"/>
<dbReference type="GO" id="GO:0003677">
    <property type="term" value="F:DNA binding"/>
    <property type="evidence" value="ECO:0007669"/>
    <property type="project" value="UniProtKB-KW"/>
</dbReference>
<feature type="domain" description="HTH luxR-type" evidence="4">
    <location>
        <begin position="778"/>
        <end position="840"/>
    </location>
</feature>
<dbReference type="InterPro" id="IPR027417">
    <property type="entry name" value="P-loop_NTPase"/>
</dbReference>
<name>A0A3N4GEP3_9ACTN</name>
<evidence type="ECO:0000256" key="2">
    <source>
        <dbReference type="ARBA" id="ARBA00023125"/>
    </source>
</evidence>
<evidence type="ECO:0000313" key="5">
    <source>
        <dbReference type="EMBL" id="RPA59857.1"/>
    </source>
</evidence>
<evidence type="ECO:0000256" key="1">
    <source>
        <dbReference type="ARBA" id="ARBA00023015"/>
    </source>
</evidence>
<protein>
    <submittedName>
        <fullName evidence="5">Helix-turn-helix transcriptional regulator</fullName>
    </submittedName>
</protein>
<evidence type="ECO:0000259" key="4">
    <source>
        <dbReference type="PROSITE" id="PS50043"/>
    </source>
</evidence>
<dbReference type="PANTHER" id="PTHR43214">
    <property type="entry name" value="TWO-COMPONENT RESPONSE REGULATOR"/>
    <property type="match status" value="1"/>
</dbReference>
<dbReference type="AlphaFoldDB" id="A0A3N4GEP3"/>
<dbReference type="Pfam" id="PF00196">
    <property type="entry name" value="GerE"/>
    <property type="match status" value="1"/>
</dbReference>
<evidence type="ECO:0000313" key="6">
    <source>
        <dbReference type="Proteomes" id="UP000267536"/>
    </source>
</evidence>